<dbReference type="SUPFAM" id="SSF51735">
    <property type="entry name" value="NAD(P)-binding Rossmann-fold domains"/>
    <property type="match status" value="1"/>
</dbReference>
<dbReference type="AlphaFoldDB" id="A0AAU7DHX6"/>
<dbReference type="EMBL" id="CP121196">
    <property type="protein sequence ID" value="XBH16941.1"/>
    <property type="molecule type" value="Genomic_DNA"/>
</dbReference>
<name>A0AAU7DHX6_9BACT</name>
<dbReference type="RefSeq" id="WP_348262171.1">
    <property type="nucleotide sequence ID" value="NZ_CP121196.1"/>
</dbReference>
<dbReference type="Gene3D" id="3.40.50.720">
    <property type="entry name" value="NAD(P)-binding Rossmann-like Domain"/>
    <property type="match status" value="1"/>
</dbReference>
<dbReference type="InterPro" id="IPR036291">
    <property type="entry name" value="NAD(P)-bd_dom_sf"/>
</dbReference>
<dbReference type="Pfam" id="PF01370">
    <property type="entry name" value="Epimerase"/>
    <property type="match status" value="1"/>
</dbReference>
<feature type="domain" description="NAD-dependent epimerase/dehydratase" evidence="2">
    <location>
        <begin position="20"/>
        <end position="290"/>
    </location>
</feature>
<gene>
    <name evidence="3" type="ORF">P8935_20495</name>
</gene>
<dbReference type="PANTHER" id="PTHR43000">
    <property type="entry name" value="DTDP-D-GLUCOSE 4,6-DEHYDRATASE-RELATED"/>
    <property type="match status" value="1"/>
</dbReference>
<organism evidence="3">
    <name type="scientific">Telmatobacter sp. DSM 110680</name>
    <dbReference type="NCBI Taxonomy" id="3036704"/>
    <lineage>
        <taxon>Bacteria</taxon>
        <taxon>Pseudomonadati</taxon>
        <taxon>Acidobacteriota</taxon>
        <taxon>Terriglobia</taxon>
        <taxon>Terriglobales</taxon>
        <taxon>Acidobacteriaceae</taxon>
        <taxon>Telmatobacter</taxon>
    </lineage>
</organism>
<evidence type="ECO:0000256" key="1">
    <source>
        <dbReference type="ARBA" id="ARBA00007637"/>
    </source>
</evidence>
<sequence length="368" mass="41354">MNYLRRDRNVSPLFRMNKKALVTGSCGLIGSEVAFHFSLAGYDVIGVDNNQRAIFFGPEGDTSWSLKRLRDNIPGYQHHNLDIRNRDGVLRLLQDTRPNVILHTAAQPSHDRAAQIVFDDFDTNAGGTLNLLEATRQHAPECVFIHMSTNKVYGDGPNKLNLVEKETRWDFADPEFRDGIPETFSIDQSLHSVFGASKVAADVMVQEYGRYFGMPSCVLRGGCLTGPNHSGVELHGFLSYLIRCNLVGKEYKVFGYKGKQVRDNLHSEDVARFMLAFAQNPRCGEVYNLGGGLENSCSILEAFALAERFTGRKQVWTYVEGNRIGDHVCYYSDLRKMKAHYPGWGITKNLDETFAEIAKAWSSRLVNA</sequence>
<evidence type="ECO:0000313" key="3">
    <source>
        <dbReference type="EMBL" id="XBH16941.1"/>
    </source>
</evidence>
<comment type="similarity">
    <text evidence="1">Belongs to the NAD(P)-dependent epimerase/dehydratase family.</text>
</comment>
<accession>A0AAU7DHX6</accession>
<evidence type="ECO:0000259" key="2">
    <source>
        <dbReference type="Pfam" id="PF01370"/>
    </source>
</evidence>
<dbReference type="InterPro" id="IPR001509">
    <property type="entry name" value="Epimerase_deHydtase"/>
</dbReference>
<reference evidence="3" key="1">
    <citation type="submission" date="2023-03" db="EMBL/GenBank/DDBJ databases">
        <title>Edaphobacter sp.</title>
        <authorList>
            <person name="Huber K.J."/>
            <person name="Papendorf J."/>
            <person name="Pilke C."/>
            <person name="Bunk B."/>
            <person name="Sproeer C."/>
            <person name="Pester M."/>
        </authorList>
    </citation>
    <scope>NUCLEOTIDE SEQUENCE</scope>
    <source>
        <strain evidence="3">DSM 110680</strain>
    </source>
</reference>
<proteinExistence type="inferred from homology"/>
<protein>
    <submittedName>
        <fullName evidence="3">NAD-dependent epimerase/dehydratase family protein</fullName>
    </submittedName>
</protein>